<dbReference type="AlphaFoldDB" id="A0A133PZ05"/>
<evidence type="ECO:0000313" key="2">
    <source>
        <dbReference type="EMBL" id="KXA35542.1"/>
    </source>
</evidence>
<sequence>MKKPELGKFYAFFSGANALWLVTAKKTSGKKMLVCGRIIERIIQGTAHGKGKNITRNTGKAENHSCQNFRSY</sequence>
<name>A0A133PZ05_9BACT</name>
<proteinExistence type="predicted"/>
<evidence type="ECO:0000313" key="3">
    <source>
        <dbReference type="Proteomes" id="UP000070533"/>
    </source>
</evidence>
<comment type="caution">
    <text evidence="2">The sequence shown here is derived from an EMBL/GenBank/DDBJ whole genome shotgun (WGS) entry which is preliminary data.</text>
</comment>
<feature type="compositionally biased region" description="Polar residues" evidence="1">
    <location>
        <begin position="54"/>
        <end position="72"/>
    </location>
</feature>
<evidence type="ECO:0000256" key="1">
    <source>
        <dbReference type="SAM" id="MobiDB-lite"/>
    </source>
</evidence>
<dbReference type="EMBL" id="LRQG01000181">
    <property type="protein sequence ID" value="KXA35542.1"/>
    <property type="molecule type" value="Genomic_DNA"/>
</dbReference>
<dbReference type="Proteomes" id="UP000070533">
    <property type="component" value="Unassembled WGS sequence"/>
</dbReference>
<feature type="region of interest" description="Disordered" evidence="1">
    <location>
        <begin position="49"/>
        <end position="72"/>
    </location>
</feature>
<gene>
    <name evidence="2" type="ORF">HMPREF3226_02020</name>
</gene>
<dbReference type="PATRIC" id="fig|28128.5.peg.2082"/>
<protein>
    <submittedName>
        <fullName evidence="2">Uncharacterized protein</fullName>
    </submittedName>
</protein>
<organism evidence="2 3">
    <name type="scientific">Prevotella corporis</name>
    <dbReference type="NCBI Taxonomy" id="28128"/>
    <lineage>
        <taxon>Bacteria</taxon>
        <taxon>Pseudomonadati</taxon>
        <taxon>Bacteroidota</taxon>
        <taxon>Bacteroidia</taxon>
        <taxon>Bacteroidales</taxon>
        <taxon>Prevotellaceae</taxon>
        <taxon>Prevotella</taxon>
    </lineage>
</organism>
<accession>A0A133PZ05</accession>
<reference evidence="3" key="1">
    <citation type="submission" date="2016-01" db="EMBL/GenBank/DDBJ databases">
        <authorList>
            <person name="Mitreva M."/>
            <person name="Pepin K.H."/>
            <person name="Mihindukulasuriya K.A."/>
            <person name="Fulton R."/>
            <person name="Fronick C."/>
            <person name="O'Laughlin M."/>
            <person name="Miner T."/>
            <person name="Herter B."/>
            <person name="Rosa B.A."/>
            <person name="Cordes M."/>
            <person name="Tomlinson C."/>
            <person name="Wollam A."/>
            <person name="Palsikar V.B."/>
            <person name="Mardis E.R."/>
            <person name="Wilson R.K."/>
        </authorList>
    </citation>
    <scope>NUCLEOTIDE SEQUENCE [LARGE SCALE GENOMIC DNA]</scope>
    <source>
        <strain evidence="3">MJR7716</strain>
    </source>
</reference>
<keyword evidence="3" id="KW-1185">Reference proteome</keyword>
<dbReference type="STRING" id="28128.HMPREF3226_02020"/>
<dbReference type="RefSeq" id="WP_060941038.1">
    <property type="nucleotide sequence ID" value="NZ_JAIHUT010000040.1"/>
</dbReference>